<protein>
    <submittedName>
        <fullName evidence="2">Hypothetical_protein</fullName>
    </submittedName>
</protein>
<dbReference type="Proteomes" id="UP001642409">
    <property type="component" value="Unassembled WGS sequence"/>
</dbReference>
<organism evidence="1">
    <name type="scientific">Hexamita inflata</name>
    <dbReference type="NCBI Taxonomy" id="28002"/>
    <lineage>
        <taxon>Eukaryota</taxon>
        <taxon>Metamonada</taxon>
        <taxon>Diplomonadida</taxon>
        <taxon>Hexamitidae</taxon>
        <taxon>Hexamitinae</taxon>
        <taxon>Hexamita</taxon>
    </lineage>
</organism>
<name>A0AA86PC74_9EUKA</name>
<evidence type="ECO:0000313" key="1">
    <source>
        <dbReference type="EMBL" id="CAI9933424.1"/>
    </source>
</evidence>
<comment type="caution">
    <text evidence="1">The sequence shown here is derived from an EMBL/GenBank/DDBJ whole genome shotgun (WGS) entry which is preliminary data.</text>
</comment>
<dbReference type="EMBL" id="CAXDID020000004">
    <property type="protein sequence ID" value="CAL5973917.1"/>
    <property type="molecule type" value="Genomic_DNA"/>
</dbReference>
<sequence>MPVSEHLQCSRLLTVLQFYGVGLRQFTFIEKSFVLQDQYQVGLNLTNRRLWAVFNVNVNNFFQIAAHLLYTLSDQRYLSLLACASAYLYFGFKSYILQHLWTLYSNDSSLHLCAIILQGEFVTEFFGFLTVIELGPRLVGGLQLIE</sequence>
<accession>A0AA86PC74</accession>
<dbReference type="EMBL" id="CATOUU010000531">
    <property type="protein sequence ID" value="CAI9933424.1"/>
    <property type="molecule type" value="Genomic_DNA"/>
</dbReference>
<proteinExistence type="predicted"/>
<evidence type="ECO:0000313" key="3">
    <source>
        <dbReference type="Proteomes" id="UP001642409"/>
    </source>
</evidence>
<keyword evidence="3" id="KW-1185">Reference proteome</keyword>
<evidence type="ECO:0000313" key="2">
    <source>
        <dbReference type="EMBL" id="CAL5973917.1"/>
    </source>
</evidence>
<gene>
    <name evidence="1" type="ORF">HINF_LOCUS21069</name>
    <name evidence="2" type="ORF">HINF_LOCUS2615</name>
</gene>
<dbReference type="AlphaFoldDB" id="A0AA86PC74"/>
<reference evidence="1" key="1">
    <citation type="submission" date="2023-06" db="EMBL/GenBank/DDBJ databases">
        <authorList>
            <person name="Kurt Z."/>
        </authorList>
    </citation>
    <scope>NUCLEOTIDE SEQUENCE</scope>
</reference>
<reference evidence="2 3" key="2">
    <citation type="submission" date="2024-07" db="EMBL/GenBank/DDBJ databases">
        <authorList>
            <person name="Akdeniz Z."/>
        </authorList>
    </citation>
    <scope>NUCLEOTIDE SEQUENCE [LARGE SCALE GENOMIC DNA]</scope>
</reference>